<dbReference type="InterPro" id="IPR010998">
    <property type="entry name" value="Integrase_recombinase_N"/>
</dbReference>
<dbReference type="InterPro" id="IPR011010">
    <property type="entry name" value="DNA_brk_join_enz"/>
</dbReference>
<keyword evidence="2" id="KW-0229">DNA integration</keyword>
<reference evidence="8 9" key="1">
    <citation type="submission" date="2023-09" db="EMBL/GenBank/DDBJ databases">
        <authorList>
            <person name="Rey-Velasco X."/>
        </authorList>
    </citation>
    <scope>NUCLEOTIDE SEQUENCE [LARGE SCALE GENOMIC DNA]</scope>
    <source>
        <strain evidence="8 9">P050</strain>
    </source>
</reference>
<keyword evidence="3 5" id="KW-0238">DNA-binding</keyword>
<dbReference type="PROSITE" id="PS51898">
    <property type="entry name" value="TYR_RECOMBINASE"/>
    <property type="match status" value="1"/>
</dbReference>
<dbReference type="SUPFAM" id="SSF56349">
    <property type="entry name" value="DNA breaking-rejoining enzymes"/>
    <property type="match status" value="1"/>
</dbReference>
<evidence type="ECO:0000256" key="3">
    <source>
        <dbReference type="ARBA" id="ARBA00023125"/>
    </source>
</evidence>
<protein>
    <submittedName>
        <fullName evidence="8">Site-specific integrase</fullName>
    </submittedName>
</protein>
<dbReference type="Gene3D" id="1.10.443.10">
    <property type="entry name" value="Intergrase catalytic core"/>
    <property type="match status" value="1"/>
</dbReference>
<keyword evidence="4" id="KW-0233">DNA recombination</keyword>
<dbReference type="InterPro" id="IPR002104">
    <property type="entry name" value="Integrase_catalytic"/>
</dbReference>
<dbReference type="PANTHER" id="PTHR30349:SF41">
    <property type="entry name" value="INTEGRASE_RECOMBINASE PROTEIN MJ0367-RELATED"/>
    <property type="match status" value="1"/>
</dbReference>
<evidence type="ECO:0000259" key="7">
    <source>
        <dbReference type="PROSITE" id="PS51900"/>
    </source>
</evidence>
<dbReference type="Pfam" id="PF00589">
    <property type="entry name" value="Phage_integrase"/>
    <property type="match status" value="1"/>
</dbReference>
<dbReference type="EMBL" id="JAVRHV010000001">
    <property type="protein sequence ID" value="MDT0552089.1"/>
    <property type="molecule type" value="Genomic_DNA"/>
</dbReference>
<evidence type="ECO:0000259" key="6">
    <source>
        <dbReference type="PROSITE" id="PS51898"/>
    </source>
</evidence>
<feature type="domain" description="Core-binding (CB)" evidence="7">
    <location>
        <begin position="165"/>
        <end position="250"/>
    </location>
</feature>
<dbReference type="Gene3D" id="1.10.150.130">
    <property type="match status" value="1"/>
</dbReference>
<accession>A0ABU2Y367</accession>
<sequence length="462" mass="54273">MFAQSVFFMSLNALLLRTVYENVHDFKMIQPFSEPKIYTGGVDISMWSKLSNEQKTTALSKEWYLYYSYRNPTTGKLKRQPNIKAGVNRYKTKRERLSFLKVMKESLLELLKAGFNPYNHDPELERKFFGSLESVELNSTNVVNSSKKTNIKEVEINPTTEIESISVMKALKLGLETKKRTLSSSTYGRYASRVNQFEKWLENEGLIEESIESVSKKTIIKYLNKVLETTSARNRNNVRGVLSSLFNTLEDNEIIEENFVRKINVLQAKASRNKTYTPQQQKEIYEYMEQHDSILLLFVQFVSYNFLRPIEVCRLRIEDIDVVDKKLYVRAKNKMVKIKIIPEILIECLPDLAEMNKKHFLFTPDKIGGAWDSEENNKRDYFSKRFKKVKDHFGLGKDYGLYSFRHTFITKLYRQIRKEYSQFEAKSRLMMITGHTTMIALNQYLRDIDAELPEDYSNLIKD</sequence>
<dbReference type="InterPro" id="IPR044068">
    <property type="entry name" value="CB"/>
</dbReference>
<dbReference type="PROSITE" id="PS51900">
    <property type="entry name" value="CB"/>
    <property type="match status" value="1"/>
</dbReference>
<keyword evidence="9" id="KW-1185">Reference proteome</keyword>
<evidence type="ECO:0000256" key="1">
    <source>
        <dbReference type="ARBA" id="ARBA00008857"/>
    </source>
</evidence>
<organism evidence="8 9">
    <name type="scientific">Urechidicola vernalis</name>
    <dbReference type="NCBI Taxonomy" id="3075600"/>
    <lineage>
        <taxon>Bacteria</taxon>
        <taxon>Pseudomonadati</taxon>
        <taxon>Bacteroidota</taxon>
        <taxon>Flavobacteriia</taxon>
        <taxon>Flavobacteriales</taxon>
        <taxon>Flavobacteriaceae</taxon>
        <taxon>Urechidicola</taxon>
    </lineage>
</organism>
<evidence type="ECO:0000313" key="9">
    <source>
        <dbReference type="Proteomes" id="UP001252186"/>
    </source>
</evidence>
<dbReference type="Proteomes" id="UP001252186">
    <property type="component" value="Unassembled WGS sequence"/>
</dbReference>
<comment type="caution">
    <text evidence="8">The sequence shown here is derived from an EMBL/GenBank/DDBJ whole genome shotgun (WGS) entry which is preliminary data.</text>
</comment>
<gene>
    <name evidence="8" type="ORF">RM519_02415</name>
</gene>
<name>A0ABU2Y367_9FLAO</name>
<dbReference type="InterPro" id="IPR013762">
    <property type="entry name" value="Integrase-like_cat_sf"/>
</dbReference>
<comment type="similarity">
    <text evidence="1">Belongs to the 'phage' integrase family.</text>
</comment>
<proteinExistence type="inferred from homology"/>
<dbReference type="RefSeq" id="WP_311591912.1">
    <property type="nucleotide sequence ID" value="NZ_JAVRHV010000001.1"/>
</dbReference>
<evidence type="ECO:0000313" key="8">
    <source>
        <dbReference type="EMBL" id="MDT0552089.1"/>
    </source>
</evidence>
<evidence type="ECO:0000256" key="4">
    <source>
        <dbReference type="ARBA" id="ARBA00023172"/>
    </source>
</evidence>
<dbReference type="PANTHER" id="PTHR30349">
    <property type="entry name" value="PHAGE INTEGRASE-RELATED"/>
    <property type="match status" value="1"/>
</dbReference>
<evidence type="ECO:0000256" key="2">
    <source>
        <dbReference type="ARBA" id="ARBA00022908"/>
    </source>
</evidence>
<dbReference type="InterPro" id="IPR050090">
    <property type="entry name" value="Tyrosine_recombinase_XerCD"/>
</dbReference>
<evidence type="ECO:0000256" key="5">
    <source>
        <dbReference type="PROSITE-ProRule" id="PRU01248"/>
    </source>
</evidence>
<feature type="domain" description="Tyr recombinase" evidence="6">
    <location>
        <begin position="271"/>
        <end position="457"/>
    </location>
</feature>